<dbReference type="AlphaFoldDB" id="L1KRG4"/>
<proteinExistence type="predicted"/>
<comment type="caution">
    <text evidence="1">The sequence shown here is derived from an EMBL/GenBank/DDBJ whole genome shotgun (WGS) entry which is preliminary data.</text>
</comment>
<keyword evidence="2" id="KW-1185">Reference proteome</keyword>
<sequence length="68" mass="7763">MRFKPQISVVTLVLVLPPIEVADELVKAGYRFHGCLVDLVSDLVRLVLLDQRAYCRASLRRVFQHLSV</sequence>
<evidence type="ECO:0000313" key="1">
    <source>
        <dbReference type="EMBL" id="EKX63080.1"/>
    </source>
</evidence>
<name>L1KRG4_9ACTN</name>
<protein>
    <submittedName>
        <fullName evidence="1">Uncharacterized protein</fullName>
    </submittedName>
</protein>
<dbReference type="EMBL" id="AEJC01000466">
    <property type="protein sequence ID" value="EKX63080.1"/>
    <property type="molecule type" value="Genomic_DNA"/>
</dbReference>
<accession>L1KRG4</accession>
<gene>
    <name evidence="1" type="ORF">STRIP9103_01237</name>
</gene>
<evidence type="ECO:0000313" key="2">
    <source>
        <dbReference type="Proteomes" id="UP000010411"/>
    </source>
</evidence>
<reference evidence="1 2" key="1">
    <citation type="submission" date="2012-11" db="EMBL/GenBank/DDBJ databases">
        <authorList>
            <person name="Huguet-Tapia J.C."/>
            <person name="Durkin A.S."/>
            <person name="Pettis G.S."/>
            <person name="Badger J.H."/>
        </authorList>
    </citation>
    <scope>NUCLEOTIDE SEQUENCE [LARGE SCALE GENOMIC DNA]</scope>
    <source>
        <strain evidence="1 2">91-03</strain>
    </source>
</reference>
<organism evidence="1 2">
    <name type="scientific">Streptomyces ipomoeae 91-03</name>
    <dbReference type="NCBI Taxonomy" id="698759"/>
    <lineage>
        <taxon>Bacteria</taxon>
        <taxon>Bacillati</taxon>
        <taxon>Actinomycetota</taxon>
        <taxon>Actinomycetes</taxon>
        <taxon>Kitasatosporales</taxon>
        <taxon>Streptomycetaceae</taxon>
        <taxon>Streptomyces</taxon>
    </lineage>
</organism>
<dbReference type="Proteomes" id="UP000010411">
    <property type="component" value="Unassembled WGS sequence"/>
</dbReference>